<proteinExistence type="inferred from homology"/>
<keyword evidence="3 11" id="KW-0813">Transport</keyword>
<organism evidence="16 17">
    <name type="scientific">Pseudoduganella buxea</name>
    <dbReference type="NCBI Taxonomy" id="1949069"/>
    <lineage>
        <taxon>Bacteria</taxon>
        <taxon>Pseudomonadati</taxon>
        <taxon>Pseudomonadota</taxon>
        <taxon>Betaproteobacteria</taxon>
        <taxon>Burkholderiales</taxon>
        <taxon>Oxalobacteraceae</taxon>
        <taxon>Telluria group</taxon>
        <taxon>Pseudoduganella</taxon>
    </lineage>
</organism>
<feature type="domain" description="TonB-dependent receptor-like beta-barrel" evidence="14">
    <location>
        <begin position="264"/>
        <end position="715"/>
    </location>
</feature>
<comment type="similarity">
    <text evidence="2 11 12">Belongs to the TonB-dependent receptor family.</text>
</comment>
<name>A0A6I3T1J1_9BURK</name>
<evidence type="ECO:0000256" key="12">
    <source>
        <dbReference type="RuleBase" id="RU003357"/>
    </source>
</evidence>
<sequence>MAASSLRRRRWPVLLTTCALGPLAQAATPSAPAGAAIDAVDAADTVVITGKRADDPGTMTVLGAAELARRGANDMQNMARYSPLVAVPGAVSGSGNVWDGAGNTGFNIRGIEGNRVSLDLDGIALPDAAPKPDAMTVNGFGIGRDYFDPETFRSVEISSGTSAAGAGTPGLGGSVAFVTKAPQDYVSAERPLYADYKFGFDGASDMRMHAATGALHSGALQALAVLVHRDGSALESAGSVAVNPDDWSSDALLAKLSWSPWQGHKFTAAIDAFRARHARTFDNKPGASYPDGAAQDSHTRRTRASIEHAYAGNGAWFDTLDSRLYVQDAKVEDNTAARYITGNQPYERRIATGYFNRSFGAASTATRAFGKHEVTYGASAEKVETRRPWVEDRTVLATGAHQFTNKNRMADTDTVKLAAFARGDIAVGPFTVTPGLRWDWRELKPEGQGYAIAVPGAAGELREKTDSTFTPSLALSYALRPDLTAYLQYSRGTRLPTAAERTGTYDSFSYTGTGNGYAVLGNAGLKKETSNAFELGVKGQPARGVRLQASLFHTRYENLIEYAAQAPDPVNYPTITYGLYRPENVGTARTWGGEVSARFYMGQWQAALNGTSLALAAGVQHSRARNEQTGVESELASTLPRKASATLAWDDPARRGGASLSVVYVGAKQAEPDVITSTSATTGARFAVPSSTVFDLAGYWNVGRHAELTAGIYNLADRKYWDYASARSLAAGTTAATRADIERLARPGRYAAVTLKLVY</sequence>
<dbReference type="PROSITE" id="PS52016">
    <property type="entry name" value="TONB_DEPENDENT_REC_3"/>
    <property type="match status" value="1"/>
</dbReference>
<feature type="chain" id="PRO_5026132402" evidence="13">
    <location>
        <begin position="27"/>
        <end position="759"/>
    </location>
</feature>
<evidence type="ECO:0000256" key="4">
    <source>
        <dbReference type="ARBA" id="ARBA00022452"/>
    </source>
</evidence>
<evidence type="ECO:0000256" key="1">
    <source>
        <dbReference type="ARBA" id="ARBA00004571"/>
    </source>
</evidence>
<protein>
    <submittedName>
        <fullName evidence="16">TonB-dependent receptor</fullName>
    </submittedName>
</protein>
<dbReference type="GO" id="GO:0009279">
    <property type="term" value="C:cell outer membrane"/>
    <property type="evidence" value="ECO:0007669"/>
    <property type="project" value="UniProtKB-SubCell"/>
</dbReference>
<dbReference type="InterPro" id="IPR000531">
    <property type="entry name" value="Beta-barrel_TonB"/>
</dbReference>
<keyword evidence="10 11" id="KW-0998">Cell outer membrane</keyword>
<evidence type="ECO:0000313" key="16">
    <source>
        <dbReference type="EMBL" id="MTV55441.1"/>
    </source>
</evidence>
<dbReference type="Proteomes" id="UP000430634">
    <property type="component" value="Unassembled WGS sequence"/>
</dbReference>
<dbReference type="SUPFAM" id="SSF56935">
    <property type="entry name" value="Porins"/>
    <property type="match status" value="1"/>
</dbReference>
<feature type="domain" description="TonB-dependent receptor plug" evidence="15">
    <location>
        <begin position="53"/>
        <end position="173"/>
    </location>
</feature>
<keyword evidence="4 11" id="KW-1134">Transmembrane beta strand</keyword>
<dbReference type="RefSeq" id="WP_155472709.1">
    <property type="nucleotide sequence ID" value="NZ_BMKG01000001.1"/>
</dbReference>
<comment type="subcellular location">
    <subcellularLocation>
        <location evidence="1 11">Cell outer membrane</location>
        <topology evidence="1 11">Multi-pass membrane protein</topology>
    </subcellularLocation>
</comment>
<dbReference type="InterPro" id="IPR037066">
    <property type="entry name" value="Plug_dom_sf"/>
</dbReference>
<keyword evidence="5 11" id="KW-0812">Transmembrane</keyword>
<dbReference type="Pfam" id="PF07715">
    <property type="entry name" value="Plug"/>
    <property type="match status" value="1"/>
</dbReference>
<dbReference type="InterPro" id="IPR039426">
    <property type="entry name" value="TonB-dep_rcpt-like"/>
</dbReference>
<dbReference type="PANTHER" id="PTHR30069:SF29">
    <property type="entry name" value="HEMOGLOBIN AND HEMOGLOBIN-HAPTOGLOBIN-BINDING PROTEIN 1-RELATED"/>
    <property type="match status" value="1"/>
</dbReference>
<dbReference type="Gene3D" id="2.170.130.10">
    <property type="entry name" value="TonB-dependent receptor, plug domain"/>
    <property type="match status" value="1"/>
</dbReference>
<evidence type="ECO:0000256" key="3">
    <source>
        <dbReference type="ARBA" id="ARBA00022448"/>
    </source>
</evidence>
<dbReference type="Gene3D" id="2.40.170.20">
    <property type="entry name" value="TonB-dependent receptor, beta-barrel domain"/>
    <property type="match status" value="1"/>
</dbReference>
<dbReference type="CDD" id="cd01347">
    <property type="entry name" value="ligand_gated_channel"/>
    <property type="match status" value="1"/>
</dbReference>
<feature type="signal peptide" evidence="13">
    <location>
        <begin position="1"/>
        <end position="26"/>
    </location>
</feature>
<evidence type="ECO:0000256" key="11">
    <source>
        <dbReference type="PROSITE-ProRule" id="PRU01360"/>
    </source>
</evidence>
<accession>A0A6I3T1J1</accession>
<dbReference type="InterPro" id="IPR036942">
    <property type="entry name" value="Beta-barrel_TonB_sf"/>
</dbReference>
<dbReference type="OrthoDB" id="9764669at2"/>
<evidence type="ECO:0000259" key="14">
    <source>
        <dbReference type="Pfam" id="PF00593"/>
    </source>
</evidence>
<keyword evidence="8 11" id="KW-0472">Membrane</keyword>
<keyword evidence="9 16" id="KW-0675">Receptor</keyword>
<evidence type="ECO:0000259" key="15">
    <source>
        <dbReference type="Pfam" id="PF07715"/>
    </source>
</evidence>
<dbReference type="InterPro" id="IPR012910">
    <property type="entry name" value="Plug_dom"/>
</dbReference>
<evidence type="ECO:0000256" key="5">
    <source>
        <dbReference type="ARBA" id="ARBA00022692"/>
    </source>
</evidence>
<evidence type="ECO:0000313" key="17">
    <source>
        <dbReference type="Proteomes" id="UP000430634"/>
    </source>
</evidence>
<evidence type="ECO:0000256" key="8">
    <source>
        <dbReference type="ARBA" id="ARBA00023136"/>
    </source>
</evidence>
<dbReference type="GO" id="GO:0015344">
    <property type="term" value="F:siderophore uptake transmembrane transporter activity"/>
    <property type="evidence" value="ECO:0007669"/>
    <property type="project" value="TreeGrafter"/>
</dbReference>
<dbReference type="AlphaFoldDB" id="A0A6I3T1J1"/>
<evidence type="ECO:0000256" key="9">
    <source>
        <dbReference type="ARBA" id="ARBA00023170"/>
    </source>
</evidence>
<dbReference type="Pfam" id="PF00593">
    <property type="entry name" value="TonB_dep_Rec_b-barrel"/>
    <property type="match status" value="1"/>
</dbReference>
<keyword evidence="7 12" id="KW-0798">TonB box</keyword>
<evidence type="ECO:0000256" key="10">
    <source>
        <dbReference type="ARBA" id="ARBA00023237"/>
    </source>
</evidence>
<dbReference type="PANTHER" id="PTHR30069">
    <property type="entry name" value="TONB-DEPENDENT OUTER MEMBRANE RECEPTOR"/>
    <property type="match status" value="1"/>
</dbReference>
<dbReference type="GO" id="GO:0044718">
    <property type="term" value="P:siderophore transmembrane transport"/>
    <property type="evidence" value="ECO:0007669"/>
    <property type="project" value="TreeGrafter"/>
</dbReference>
<reference evidence="16 17" key="1">
    <citation type="submission" date="2019-11" db="EMBL/GenBank/DDBJ databases">
        <title>Type strains purchased from KCTC, JCM and DSMZ.</title>
        <authorList>
            <person name="Lu H."/>
        </authorList>
    </citation>
    <scope>NUCLEOTIDE SEQUENCE [LARGE SCALE GENOMIC DNA]</scope>
    <source>
        <strain evidence="16 17">KCTC 52429</strain>
    </source>
</reference>
<evidence type="ECO:0000256" key="2">
    <source>
        <dbReference type="ARBA" id="ARBA00009810"/>
    </source>
</evidence>
<dbReference type="EMBL" id="WNKZ01000084">
    <property type="protein sequence ID" value="MTV55441.1"/>
    <property type="molecule type" value="Genomic_DNA"/>
</dbReference>
<evidence type="ECO:0000256" key="13">
    <source>
        <dbReference type="SAM" id="SignalP"/>
    </source>
</evidence>
<evidence type="ECO:0000256" key="6">
    <source>
        <dbReference type="ARBA" id="ARBA00022729"/>
    </source>
</evidence>
<keyword evidence="6 13" id="KW-0732">Signal</keyword>
<evidence type="ECO:0000256" key="7">
    <source>
        <dbReference type="ARBA" id="ARBA00023077"/>
    </source>
</evidence>
<gene>
    <name evidence="16" type="ORF">GM672_22205</name>
</gene>
<comment type="caution">
    <text evidence="16">The sequence shown here is derived from an EMBL/GenBank/DDBJ whole genome shotgun (WGS) entry which is preliminary data.</text>
</comment>